<dbReference type="GO" id="GO:0043093">
    <property type="term" value="P:FtsZ-dependent cytokinesis"/>
    <property type="evidence" value="ECO:0007669"/>
    <property type="project" value="TreeGrafter"/>
</dbReference>
<comment type="subcellular location">
    <subcellularLocation>
        <location evidence="1">Cytoplasm</location>
    </subcellularLocation>
</comment>
<evidence type="ECO:0000256" key="8">
    <source>
        <dbReference type="ARBA" id="ARBA00026068"/>
    </source>
</evidence>
<dbReference type="GO" id="GO:0032153">
    <property type="term" value="C:cell division site"/>
    <property type="evidence" value="ECO:0007669"/>
    <property type="project" value="TreeGrafter"/>
</dbReference>
<evidence type="ECO:0000256" key="9">
    <source>
        <dbReference type="ARBA" id="ARBA00033158"/>
    </source>
</evidence>
<dbReference type="Gene3D" id="3.30.160.880">
    <property type="entry name" value="Cell division protein ZapA protomer, N-terminal domain"/>
    <property type="match status" value="1"/>
</dbReference>
<evidence type="ECO:0000256" key="6">
    <source>
        <dbReference type="ARBA" id="ARBA00023306"/>
    </source>
</evidence>
<keyword evidence="12" id="KW-1185">Reference proteome</keyword>
<evidence type="ECO:0000256" key="10">
    <source>
        <dbReference type="SAM" id="MobiDB-lite"/>
    </source>
</evidence>
<evidence type="ECO:0000256" key="7">
    <source>
        <dbReference type="ARBA" id="ARBA00024910"/>
    </source>
</evidence>
<feature type="region of interest" description="Disordered" evidence="10">
    <location>
        <begin position="70"/>
        <end position="129"/>
    </location>
</feature>
<dbReference type="AlphaFoldDB" id="F0Q3W8"/>
<evidence type="ECO:0000313" key="11">
    <source>
        <dbReference type="EMBL" id="ADX45496.1"/>
    </source>
</evidence>
<name>F0Q3W8_PARA1</name>
<dbReference type="KEGG" id="aaa:Acav_1575"/>
<dbReference type="OrthoDB" id="5297208at2"/>
<proteinExistence type="predicted"/>
<evidence type="ECO:0000256" key="3">
    <source>
        <dbReference type="ARBA" id="ARBA00022490"/>
    </source>
</evidence>
<dbReference type="InterPro" id="IPR007838">
    <property type="entry name" value="Cell_div_ZapA-like"/>
</dbReference>
<dbReference type="GO" id="GO:0000921">
    <property type="term" value="P:septin ring assembly"/>
    <property type="evidence" value="ECO:0007669"/>
    <property type="project" value="TreeGrafter"/>
</dbReference>
<sequence length="152" mass="15756">MNQIEVQIMQQSYRLACPEGQQERLLQAVERVDAAMVRIRDAGKVRARERIAVLAALNLAFELADQARAAASPAEAPAAQEPPGLPPSADGYAAADTYAAADAQAAPAGPAPAADGPAQRSLLADGEAPDGDALQALLRRLDHALGEDGRPA</sequence>
<evidence type="ECO:0000256" key="5">
    <source>
        <dbReference type="ARBA" id="ARBA00023210"/>
    </source>
</evidence>
<gene>
    <name evidence="11" type="ordered locus">Acav_1575</name>
</gene>
<dbReference type="InterPro" id="IPR042233">
    <property type="entry name" value="Cell_div_ZapA_N"/>
</dbReference>
<evidence type="ECO:0000256" key="4">
    <source>
        <dbReference type="ARBA" id="ARBA00022618"/>
    </source>
</evidence>
<dbReference type="EMBL" id="CP002521">
    <property type="protein sequence ID" value="ADX45496.1"/>
    <property type="molecule type" value="Genomic_DNA"/>
</dbReference>
<dbReference type="GO" id="GO:0000917">
    <property type="term" value="P:division septum assembly"/>
    <property type="evidence" value="ECO:0007669"/>
    <property type="project" value="UniProtKB-KW"/>
</dbReference>
<dbReference type="SUPFAM" id="SSF102829">
    <property type="entry name" value="Cell division protein ZapA-like"/>
    <property type="match status" value="1"/>
</dbReference>
<evidence type="ECO:0000313" key="12">
    <source>
        <dbReference type="Proteomes" id="UP000002482"/>
    </source>
</evidence>
<reference evidence="11" key="1">
    <citation type="submission" date="2011-02" db="EMBL/GenBank/DDBJ databases">
        <title>Complete sequence of Acidovorax avenae subsp. avenae ATCC 19860.</title>
        <authorList>
            <consortium name="US DOE Joint Genome Institute"/>
            <person name="Lucas S."/>
            <person name="Copeland A."/>
            <person name="Lapidus A."/>
            <person name="Cheng J.-F."/>
            <person name="Goodwin L."/>
            <person name="Pitluck S."/>
            <person name="Chertkov O."/>
            <person name="Held B."/>
            <person name="Detter J.C."/>
            <person name="Han C."/>
            <person name="Tapia R."/>
            <person name="Land M."/>
            <person name="Hauser L."/>
            <person name="Kyrpides N."/>
            <person name="Ivanova N."/>
            <person name="Ovchinnikova G."/>
            <person name="Pagani I."/>
            <person name="Gordon S."/>
            <person name="Woyke T."/>
        </authorList>
    </citation>
    <scope>NUCLEOTIDE SEQUENCE</scope>
    <source>
        <strain evidence="11">ATCC 19860</strain>
    </source>
</reference>
<comment type="function">
    <text evidence="7">Activator of cell division through the inhibition of FtsZ GTPase activity, therefore promoting FtsZ assembly into bundles of protofilaments necessary for the formation of the division Z ring. It is recruited early at mid-cell but it is not essential for cell division.</text>
</comment>
<keyword evidence="6" id="KW-0131">Cell cycle</keyword>
<dbReference type="Proteomes" id="UP000002482">
    <property type="component" value="Chromosome"/>
</dbReference>
<protein>
    <recommendedName>
        <fullName evidence="2">Cell division protein ZapA</fullName>
    </recommendedName>
    <alternativeName>
        <fullName evidence="9">Z ring-associated protein ZapA</fullName>
    </alternativeName>
</protein>
<dbReference type="Pfam" id="PF05164">
    <property type="entry name" value="ZapA"/>
    <property type="match status" value="1"/>
</dbReference>
<dbReference type="GO" id="GO:0030428">
    <property type="term" value="C:cell septum"/>
    <property type="evidence" value="ECO:0007669"/>
    <property type="project" value="TreeGrafter"/>
</dbReference>
<dbReference type="GeneID" id="34236603"/>
<keyword evidence="4" id="KW-0132">Cell division</keyword>
<keyword evidence="3" id="KW-0963">Cytoplasm</keyword>
<dbReference type="GO" id="GO:0005829">
    <property type="term" value="C:cytosol"/>
    <property type="evidence" value="ECO:0007669"/>
    <property type="project" value="TreeGrafter"/>
</dbReference>
<dbReference type="HOGENOM" id="CLU_116623_2_0_4"/>
<organism evidence="11 12">
    <name type="scientific">Paracidovorax avenae (strain ATCC 19860 / DSM 7227 / CCUG 15838 / JCM 20985 / LMG 2117 / NCPPB 1011)</name>
    <name type="common">Acidovorax avenae</name>
    <dbReference type="NCBI Taxonomy" id="643561"/>
    <lineage>
        <taxon>Bacteria</taxon>
        <taxon>Pseudomonadati</taxon>
        <taxon>Pseudomonadota</taxon>
        <taxon>Betaproteobacteria</taxon>
        <taxon>Burkholderiales</taxon>
        <taxon>Comamonadaceae</taxon>
        <taxon>Paracidovorax</taxon>
    </lineage>
</organism>
<accession>F0Q3W8</accession>
<evidence type="ECO:0000256" key="2">
    <source>
        <dbReference type="ARBA" id="ARBA00015195"/>
    </source>
</evidence>
<dbReference type="PANTHER" id="PTHR34981">
    <property type="entry name" value="CELL DIVISION PROTEIN ZAPA"/>
    <property type="match status" value="1"/>
</dbReference>
<feature type="compositionally biased region" description="Low complexity" evidence="10">
    <location>
        <begin position="70"/>
        <end position="119"/>
    </location>
</feature>
<keyword evidence="5" id="KW-0717">Septation</keyword>
<comment type="subunit">
    <text evidence="8">Homodimer. Interacts with FtsZ.</text>
</comment>
<dbReference type="PANTHER" id="PTHR34981:SF1">
    <property type="entry name" value="CELL DIVISION PROTEIN ZAPA"/>
    <property type="match status" value="1"/>
</dbReference>
<dbReference type="RefSeq" id="WP_013594017.1">
    <property type="nucleotide sequence ID" value="NC_015138.1"/>
</dbReference>
<evidence type="ECO:0000256" key="1">
    <source>
        <dbReference type="ARBA" id="ARBA00004496"/>
    </source>
</evidence>
<dbReference type="InterPro" id="IPR036192">
    <property type="entry name" value="Cell_div_ZapA-like_sf"/>
</dbReference>